<evidence type="ECO:0000256" key="3">
    <source>
        <dbReference type="ARBA" id="ARBA00023163"/>
    </source>
</evidence>
<dbReference type="EMBL" id="MCFD01000007">
    <property type="protein sequence ID" value="ORX69642.1"/>
    <property type="molecule type" value="Genomic_DNA"/>
</dbReference>
<evidence type="ECO:0000256" key="2">
    <source>
        <dbReference type="ARBA" id="ARBA00022478"/>
    </source>
</evidence>
<evidence type="ECO:0000256" key="4">
    <source>
        <dbReference type="ARBA" id="ARBA00023242"/>
    </source>
</evidence>
<evidence type="ECO:0000256" key="1">
    <source>
        <dbReference type="ARBA" id="ARBA00004123"/>
    </source>
</evidence>
<dbReference type="AlphaFoldDB" id="A0A1Y1W873"/>
<dbReference type="GO" id="GO:0005665">
    <property type="term" value="C:RNA polymerase II, core complex"/>
    <property type="evidence" value="ECO:0007669"/>
    <property type="project" value="InterPro"/>
</dbReference>
<keyword evidence="4" id="KW-0539">Nucleus</keyword>
<dbReference type="GeneID" id="63804325"/>
<sequence>MNAPERFEMFVLPEGAKKIDIIKDSKMPNCIQFNIQKEDHTIANILRYKLLKNPHVIFAAYRLPHPLEYYVEIKVQTTSEVTPISVMKEAIQSLVREYGNIRGKFENELYRVDAPGADGGRANAGASAGAAYRGFGAMDTSASEFGAPSAMSSGAPTGNERNDDVDIDF</sequence>
<dbReference type="OrthoDB" id="10248581at2759"/>
<dbReference type="GO" id="GO:0006366">
    <property type="term" value="P:transcription by RNA polymerase II"/>
    <property type="evidence" value="ECO:0007669"/>
    <property type="project" value="InterPro"/>
</dbReference>
<organism evidence="8 9">
    <name type="scientific">Linderina pennispora</name>
    <dbReference type="NCBI Taxonomy" id="61395"/>
    <lineage>
        <taxon>Eukaryota</taxon>
        <taxon>Fungi</taxon>
        <taxon>Fungi incertae sedis</taxon>
        <taxon>Zoopagomycota</taxon>
        <taxon>Kickxellomycotina</taxon>
        <taxon>Kickxellomycetes</taxon>
        <taxon>Kickxellales</taxon>
        <taxon>Kickxellaceae</taxon>
        <taxon>Linderina</taxon>
    </lineage>
</organism>
<evidence type="ECO:0000313" key="9">
    <source>
        <dbReference type="Proteomes" id="UP000193922"/>
    </source>
</evidence>
<comment type="caution">
    <text evidence="8">The sequence shown here is derived from an EMBL/GenBank/DDBJ whole genome shotgun (WGS) entry which is preliminary data.</text>
</comment>
<gene>
    <name evidence="8" type="ORF">DL89DRAFT_267828</name>
</gene>
<comment type="subcellular location">
    <subcellularLocation>
        <location evidence="1">Nucleus</location>
    </subcellularLocation>
</comment>
<protein>
    <submittedName>
        <fullName evidence="8">RBP11-like subunits of RNA polymerase</fullName>
    </submittedName>
</protein>
<comment type="similarity">
    <text evidence="5">Belongs to the archaeal Rpo11/eukaryotic RPB11/RPC19 RNA polymerase subunit family.</text>
</comment>
<dbReference type="STRING" id="61395.A0A1Y1W873"/>
<keyword evidence="2" id="KW-0240">DNA-directed RNA polymerase</keyword>
<dbReference type="GO" id="GO:0003677">
    <property type="term" value="F:DNA binding"/>
    <property type="evidence" value="ECO:0007669"/>
    <property type="project" value="InterPro"/>
</dbReference>
<dbReference type="CDD" id="cd06926">
    <property type="entry name" value="RNAP_II_RPB11"/>
    <property type="match status" value="1"/>
</dbReference>
<accession>A0A1Y1W873</accession>
<dbReference type="GO" id="GO:0046983">
    <property type="term" value="F:protein dimerization activity"/>
    <property type="evidence" value="ECO:0007669"/>
    <property type="project" value="InterPro"/>
</dbReference>
<feature type="compositionally biased region" description="Basic and acidic residues" evidence="6">
    <location>
        <begin position="160"/>
        <end position="169"/>
    </location>
</feature>
<evidence type="ECO:0000259" key="7">
    <source>
        <dbReference type="Pfam" id="PF13656"/>
    </source>
</evidence>
<dbReference type="RefSeq" id="XP_040743330.1">
    <property type="nucleotide sequence ID" value="XM_040887677.1"/>
</dbReference>
<dbReference type="Proteomes" id="UP000193922">
    <property type="component" value="Unassembled WGS sequence"/>
</dbReference>
<dbReference type="PANTHER" id="PTHR13946">
    <property type="entry name" value="DNA-DIRECTED RNA POLYMERASE I,II,III"/>
    <property type="match status" value="1"/>
</dbReference>
<dbReference type="Gene3D" id="3.30.1360.10">
    <property type="entry name" value="RNA polymerase, RBP11-like subunit"/>
    <property type="match status" value="1"/>
</dbReference>
<dbReference type="PANTHER" id="PTHR13946:SF16">
    <property type="entry name" value="DNA-DIRECTED RNA POLYMERASE II SUBUNIT RPB11"/>
    <property type="match status" value="1"/>
</dbReference>
<feature type="domain" description="DNA-directed RNA polymerase RBP11-like dimerisation" evidence="7">
    <location>
        <begin position="30"/>
        <end position="102"/>
    </location>
</feature>
<evidence type="ECO:0000313" key="8">
    <source>
        <dbReference type="EMBL" id="ORX69642.1"/>
    </source>
</evidence>
<evidence type="ECO:0000256" key="6">
    <source>
        <dbReference type="SAM" id="MobiDB-lite"/>
    </source>
</evidence>
<dbReference type="SUPFAM" id="SSF55257">
    <property type="entry name" value="RBP11-like subunits of RNA polymerase"/>
    <property type="match status" value="1"/>
</dbReference>
<feature type="region of interest" description="Disordered" evidence="6">
    <location>
        <begin position="146"/>
        <end position="169"/>
    </location>
</feature>
<dbReference type="InterPro" id="IPR037685">
    <property type="entry name" value="RBP11"/>
</dbReference>
<dbReference type="HAMAP" id="MF_00261">
    <property type="entry name" value="RNApol_arch_Rpo11"/>
    <property type="match status" value="1"/>
</dbReference>
<reference evidence="8 9" key="1">
    <citation type="submission" date="2016-07" db="EMBL/GenBank/DDBJ databases">
        <title>Pervasive Adenine N6-methylation of Active Genes in Fungi.</title>
        <authorList>
            <consortium name="DOE Joint Genome Institute"/>
            <person name="Mondo S.J."/>
            <person name="Dannebaum R.O."/>
            <person name="Kuo R.C."/>
            <person name="Labutti K."/>
            <person name="Haridas S."/>
            <person name="Kuo A."/>
            <person name="Salamov A."/>
            <person name="Ahrendt S.R."/>
            <person name="Lipzen A."/>
            <person name="Sullivan W."/>
            <person name="Andreopoulos W.B."/>
            <person name="Clum A."/>
            <person name="Lindquist E."/>
            <person name="Daum C."/>
            <person name="Ramamoorthy G.K."/>
            <person name="Gryganskyi A."/>
            <person name="Culley D."/>
            <person name="Magnuson J.K."/>
            <person name="James T.Y."/>
            <person name="O'Malley M.A."/>
            <person name="Stajich J.E."/>
            <person name="Spatafora J.W."/>
            <person name="Visel A."/>
            <person name="Grigoriev I.V."/>
        </authorList>
    </citation>
    <scope>NUCLEOTIDE SEQUENCE [LARGE SCALE GENOMIC DNA]</scope>
    <source>
        <strain evidence="8 9">ATCC 12442</strain>
    </source>
</reference>
<keyword evidence="9" id="KW-1185">Reference proteome</keyword>
<dbReference type="InterPro" id="IPR022905">
    <property type="entry name" value="Rpo11-like"/>
</dbReference>
<dbReference type="PROSITE" id="PS01154">
    <property type="entry name" value="RNA_POL_L_13KD"/>
    <property type="match status" value="1"/>
</dbReference>
<dbReference type="GO" id="GO:0003899">
    <property type="term" value="F:DNA-directed RNA polymerase activity"/>
    <property type="evidence" value="ECO:0007669"/>
    <property type="project" value="InterPro"/>
</dbReference>
<dbReference type="InterPro" id="IPR009025">
    <property type="entry name" value="RBP11-like_dimer"/>
</dbReference>
<keyword evidence="3" id="KW-0804">Transcription</keyword>
<name>A0A1Y1W873_9FUNG</name>
<dbReference type="Pfam" id="PF13656">
    <property type="entry name" value="RNA_pol_L_2"/>
    <property type="match status" value="1"/>
</dbReference>
<proteinExistence type="inferred from homology"/>
<dbReference type="InterPro" id="IPR036603">
    <property type="entry name" value="RBP11-like"/>
</dbReference>
<evidence type="ECO:0000256" key="5">
    <source>
        <dbReference type="ARBA" id="ARBA00025751"/>
    </source>
</evidence>
<dbReference type="InterPro" id="IPR008193">
    <property type="entry name" value="RNA_pol_Rpb11_13-16kDa_CS"/>
</dbReference>